<dbReference type="PANTHER" id="PTHR20854:SF4">
    <property type="entry name" value="INOSITOL-1-MONOPHOSPHATASE-RELATED"/>
    <property type="match status" value="1"/>
</dbReference>
<sequence>MTPRPTRPLDPDLTEHLDELLAASGRIARRHFYGDLAALAATDKGAVASNGAAAGGNGHRYDPVTEADRAIEELLRAGISSMSPGDRVVGEENGVTGPADAARTWYLDPIDGTKAFLTGMAGWGTLVGVVEGGRAVAGWMDQPVLGETFSAVHGRATVRRRTNGPEAIDLRVSGCTELSEAIMYTTHPSMFGDDGEVRSRYDDLGRRVRLQRFGGDCYAYCMLAAGRVDLVVEADLNSYDIVALIPIIEAAGGVITGPDGRQPLEGGTVVAAATPELAEQAWAVLRP</sequence>
<protein>
    <submittedName>
        <fullName evidence="5">Myo-inositol-1(Or 4)-monophosphatase</fullName>
    </submittedName>
</protein>
<evidence type="ECO:0000313" key="6">
    <source>
        <dbReference type="Proteomes" id="UP000295805"/>
    </source>
</evidence>
<dbReference type="GO" id="GO:0006020">
    <property type="term" value="P:inositol metabolic process"/>
    <property type="evidence" value="ECO:0007669"/>
    <property type="project" value="TreeGrafter"/>
</dbReference>
<keyword evidence="3 4" id="KW-0460">Magnesium</keyword>
<dbReference type="Gene3D" id="3.30.540.10">
    <property type="entry name" value="Fructose-1,6-Bisphosphatase, subunit A, domain 1"/>
    <property type="match status" value="1"/>
</dbReference>
<evidence type="ECO:0000256" key="4">
    <source>
        <dbReference type="PIRSR" id="PIRSR600760-2"/>
    </source>
</evidence>
<feature type="binding site" evidence="4">
    <location>
        <position position="110"/>
    </location>
    <ligand>
        <name>Mg(2+)</name>
        <dbReference type="ChEBI" id="CHEBI:18420"/>
        <label>1</label>
        <note>catalytic</note>
    </ligand>
</feature>
<evidence type="ECO:0000256" key="1">
    <source>
        <dbReference type="ARBA" id="ARBA00022723"/>
    </source>
</evidence>
<dbReference type="RefSeq" id="WP_131885099.1">
    <property type="nucleotide sequence ID" value="NZ_CP143053.1"/>
</dbReference>
<feature type="binding site" evidence="4">
    <location>
        <position position="91"/>
    </location>
    <ligand>
        <name>Mg(2+)</name>
        <dbReference type="ChEBI" id="CHEBI:18420"/>
        <label>1</label>
        <note>catalytic</note>
    </ligand>
</feature>
<organism evidence="5 6">
    <name type="scientific">Dietzia cinnamea</name>
    <dbReference type="NCBI Taxonomy" id="321318"/>
    <lineage>
        <taxon>Bacteria</taxon>
        <taxon>Bacillati</taxon>
        <taxon>Actinomycetota</taxon>
        <taxon>Actinomycetes</taxon>
        <taxon>Mycobacteriales</taxon>
        <taxon>Dietziaceae</taxon>
        <taxon>Dietzia</taxon>
    </lineage>
</organism>
<feature type="binding site" evidence="4">
    <location>
        <position position="240"/>
    </location>
    <ligand>
        <name>Mg(2+)</name>
        <dbReference type="ChEBI" id="CHEBI:18420"/>
        <label>1</label>
        <note>catalytic</note>
    </ligand>
</feature>
<dbReference type="Gene3D" id="3.40.190.80">
    <property type="match status" value="1"/>
</dbReference>
<dbReference type="AlphaFoldDB" id="A0A4R3ZXW6"/>
<dbReference type="PANTHER" id="PTHR20854">
    <property type="entry name" value="INOSITOL MONOPHOSPHATASE"/>
    <property type="match status" value="1"/>
</dbReference>
<proteinExistence type="predicted"/>
<evidence type="ECO:0000256" key="3">
    <source>
        <dbReference type="ARBA" id="ARBA00022842"/>
    </source>
</evidence>
<accession>A0A4R3ZXW6</accession>
<dbReference type="GO" id="GO:0008934">
    <property type="term" value="F:inositol monophosphate 1-phosphatase activity"/>
    <property type="evidence" value="ECO:0007669"/>
    <property type="project" value="TreeGrafter"/>
</dbReference>
<dbReference type="InterPro" id="IPR020583">
    <property type="entry name" value="Inositol_monoP_metal-BS"/>
</dbReference>
<reference evidence="5 6" key="1">
    <citation type="submission" date="2019-03" db="EMBL/GenBank/DDBJ databases">
        <title>Root nodule microbial communities of legume samples collected from USA, Mexico and Botswana.</title>
        <authorList>
            <person name="Hirsch A."/>
        </authorList>
    </citation>
    <scope>NUCLEOTIDE SEQUENCE [LARGE SCALE GENOMIC DNA]</scope>
    <source>
        <strain evidence="5 6">55</strain>
    </source>
</reference>
<keyword evidence="1 4" id="KW-0479">Metal-binding</keyword>
<name>A0A4R3ZXW6_9ACTN</name>
<dbReference type="SUPFAM" id="SSF56655">
    <property type="entry name" value="Carbohydrate phosphatase"/>
    <property type="match status" value="1"/>
</dbReference>
<keyword evidence="2" id="KW-0378">Hydrolase</keyword>
<dbReference type="GO" id="GO:0007165">
    <property type="term" value="P:signal transduction"/>
    <property type="evidence" value="ECO:0007669"/>
    <property type="project" value="TreeGrafter"/>
</dbReference>
<dbReference type="GO" id="GO:0046872">
    <property type="term" value="F:metal ion binding"/>
    <property type="evidence" value="ECO:0007669"/>
    <property type="project" value="UniProtKB-KW"/>
</dbReference>
<evidence type="ECO:0000313" key="5">
    <source>
        <dbReference type="EMBL" id="TCW25715.1"/>
    </source>
</evidence>
<comment type="caution">
    <text evidence="5">The sequence shown here is derived from an EMBL/GenBank/DDBJ whole genome shotgun (WGS) entry which is preliminary data.</text>
</comment>
<gene>
    <name evidence="5" type="ORF">EDD19_10362</name>
</gene>
<feature type="binding site" evidence="4">
    <location>
        <position position="111"/>
    </location>
    <ligand>
        <name>Mg(2+)</name>
        <dbReference type="ChEBI" id="CHEBI:18420"/>
        <label>1</label>
        <note>catalytic</note>
    </ligand>
</feature>
<dbReference type="Pfam" id="PF00459">
    <property type="entry name" value="Inositol_P"/>
    <property type="match status" value="1"/>
</dbReference>
<dbReference type="PROSITE" id="PS00629">
    <property type="entry name" value="IMP_1"/>
    <property type="match status" value="1"/>
</dbReference>
<dbReference type="EMBL" id="SMCX01000003">
    <property type="protein sequence ID" value="TCW25715.1"/>
    <property type="molecule type" value="Genomic_DNA"/>
</dbReference>
<dbReference type="PRINTS" id="PR00377">
    <property type="entry name" value="IMPHPHTASES"/>
</dbReference>
<dbReference type="GeneID" id="89531917"/>
<dbReference type="InterPro" id="IPR000760">
    <property type="entry name" value="Inositol_monophosphatase-like"/>
</dbReference>
<evidence type="ECO:0000256" key="2">
    <source>
        <dbReference type="ARBA" id="ARBA00022801"/>
    </source>
</evidence>
<dbReference type="Proteomes" id="UP000295805">
    <property type="component" value="Unassembled WGS sequence"/>
</dbReference>
<comment type="cofactor">
    <cofactor evidence="4">
        <name>Mg(2+)</name>
        <dbReference type="ChEBI" id="CHEBI:18420"/>
    </cofactor>
</comment>
<feature type="binding site" evidence="4">
    <location>
        <position position="108"/>
    </location>
    <ligand>
        <name>Mg(2+)</name>
        <dbReference type="ChEBI" id="CHEBI:18420"/>
        <label>1</label>
        <note>catalytic</note>
    </ligand>
</feature>